<dbReference type="PANTHER" id="PTHR11214">
    <property type="entry name" value="BETA-1,3-N-ACETYLGLUCOSAMINYLTRANSFERASE"/>
    <property type="match status" value="1"/>
</dbReference>
<dbReference type="GO" id="GO:0006493">
    <property type="term" value="P:protein O-linked glycosylation"/>
    <property type="evidence" value="ECO:0007669"/>
    <property type="project" value="TreeGrafter"/>
</dbReference>
<dbReference type="PROSITE" id="PS51257">
    <property type="entry name" value="PROKAR_LIPOPROTEIN"/>
    <property type="match status" value="1"/>
</dbReference>
<dbReference type="Proteomes" id="UP001249851">
    <property type="component" value="Unassembled WGS sequence"/>
</dbReference>
<dbReference type="EC" id="2.4.1.-" evidence="10"/>
<reference evidence="12" key="2">
    <citation type="journal article" date="2023" name="Science">
        <title>Genomic signatures of disease resistance in endangered staghorn corals.</title>
        <authorList>
            <person name="Vollmer S.V."/>
            <person name="Selwyn J.D."/>
            <person name="Despard B.A."/>
            <person name="Roesel C.L."/>
        </authorList>
    </citation>
    <scope>NUCLEOTIDE SEQUENCE</scope>
    <source>
        <strain evidence="12">K2</strain>
    </source>
</reference>
<evidence type="ECO:0000256" key="8">
    <source>
        <dbReference type="ARBA" id="ARBA00023034"/>
    </source>
</evidence>
<evidence type="ECO:0000256" key="1">
    <source>
        <dbReference type="ARBA" id="ARBA00004323"/>
    </source>
</evidence>
<keyword evidence="9 10" id="KW-0472">Membrane</keyword>
<gene>
    <name evidence="12" type="ORF">P5673_025838</name>
</gene>
<sequence>MHWRKDRSVVIGVISFITGCVLTRLFCFVGNSVIERVGYCEREKDTPPYQTSSIDPEFNESPVTQQKPTTVREIATLPPYPPSFEGKAKFLSPPSSFQEKTFLFIVITTSARNFEARKAIRSSWGHRATNPSFQIVFVVGCDEVNDERVDEEAGIYGDILRGNFFDLYAQNELHTVKALLGLKWAISMGNSEYILKVNADSFVNVQGTIEWLRSLEENLERKDLYAGYCHKGVAVVRNSQSPYFIPDDQWSAVSLPDYSSGIGVVLSRGVGEKMVRLAPQMKMVHIDDVFLGIMAQNLNIECMDFSSRFDTAYTTMLTECDDLKFCVLGGVPAKDMFYLSQNVQNLGEICTQPSTAV</sequence>
<evidence type="ECO:0000256" key="11">
    <source>
        <dbReference type="SAM" id="MobiDB-lite"/>
    </source>
</evidence>
<keyword evidence="7 10" id="KW-1133">Transmembrane helix</keyword>
<keyword evidence="4" id="KW-0808">Transferase</keyword>
<keyword evidence="5 10" id="KW-0812">Transmembrane</keyword>
<evidence type="ECO:0000256" key="2">
    <source>
        <dbReference type="ARBA" id="ARBA00008661"/>
    </source>
</evidence>
<dbReference type="GO" id="GO:0016758">
    <property type="term" value="F:hexosyltransferase activity"/>
    <property type="evidence" value="ECO:0007669"/>
    <property type="project" value="InterPro"/>
</dbReference>
<keyword evidence="8 10" id="KW-0333">Golgi apparatus</keyword>
<keyword evidence="13" id="KW-1185">Reference proteome</keyword>
<keyword evidence="6 10" id="KW-0735">Signal-anchor</keyword>
<feature type="transmembrane region" description="Helical" evidence="10">
    <location>
        <begin position="9"/>
        <end position="34"/>
    </location>
</feature>
<keyword evidence="3 10" id="KW-0328">Glycosyltransferase</keyword>
<protein>
    <recommendedName>
        <fullName evidence="10">Hexosyltransferase</fullName>
        <ecNumber evidence="10">2.4.1.-</ecNumber>
    </recommendedName>
</protein>
<dbReference type="Pfam" id="PF01762">
    <property type="entry name" value="Galactosyl_T"/>
    <property type="match status" value="1"/>
</dbReference>
<feature type="region of interest" description="Disordered" evidence="11">
    <location>
        <begin position="44"/>
        <end position="67"/>
    </location>
</feature>
<comment type="subcellular location">
    <subcellularLocation>
        <location evidence="1 10">Golgi apparatus membrane</location>
        <topology evidence="1 10">Single-pass type II membrane protein</topology>
    </subcellularLocation>
</comment>
<comment type="caution">
    <text evidence="12">The sequence shown here is derived from an EMBL/GenBank/DDBJ whole genome shotgun (WGS) entry which is preliminary data.</text>
</comment>
<evidence type="ECO:0000256" key="3">
    <source>
        <dbReference type="ARBA" id="ARBA00022676"/>
    </source>
</evidence>
<dbReference type="Gene3D" id="3.90.550.50">
    <property type="match status" value="1"/>
</dbReference>
<dbReference type="AlphaFoldDB" id="A0AAD9UX73"/>
<evidence type="ECO:0000256" key="10">
    <source>
        <dbReference type="RuleBase" id="RU363063"/>
    </source>
</evidence>
<dbReference type="GO" id="GO:0000139">
    <property type="term" value="C:Golgi membrane"/>
    <property type="evidence" value="ECO:0007669"/>
    <property type="project" value="UniProtKB-SubCell"/>
</dbReference>
<evidence type="ECO:0000256" key="6">
    <source>
        <dbReference type="ARBA" id="ARBA00022968"/>
    </source>
</evidence>
<evidence type="ECO:0000313" key="12">
    <source>
        <dbReference type="EMBL" id="KAK2552890.1"/>
    </source>
</evidence>
<dbReference type="PANTHER" id="PTHR11214:SF376">
    <property type="entry name" value="HEXOSYLTRANSFERASE"/>
    <property type="match status" value="1"/>
</dbReference>
<name>A0AAD9UX73_ACRCE</name>
<dbReference type="EMBL" id="JARQWQ010000082">
    <property type="protein sequence ID" value="KAK2552890.1"/>
    <property type="molecule type" value="Genomic_DNA"/>
</dbReference>
<evidence type="ECO:0000313" key="13">
    <source>
        <dbReference type="Proteomes" id="UP001249851"/>
    </source>
</evidence>
<evidence type="ECO:0000256" key="9">
    <source>
        <dbReference type="ARBA" id="ARBA00023136"/>
    </source>
</evidence>
<proteinExistence type="inferred from homology"/>
<organism evidence="12 13">
    <name type="scientific">Acropora cervicornis</name>
    <name type="common">Staghorn coral</name>
    <dbReference type="NCBI Taxonomy" id="6130"/>
    <lineage>
        <taxon>Eukaryota</taxon>
        <taxon>Metazoa</taxon>
        <taxon>Cnidaria</taxon>
        <taxon>Anthozoa</taxon>
        <taxon>Hexacorallia</taxon>
        <taxon>Scleractinia</taxon>
        <taxon>Astrocoeniina</taxon>
        <taxon>Acroporidae</taxon>
        <taxon>Acropora</taxon>
    </lineage>
</organism>
<evidence type="ECO:0000256" key="4">
    <source>
        <dbReference type="ARBA" id="ARBA00022679"/>
    </source>
</evidence>
<dbReference type="InterPro" id="IPR002659">
    <property type="entry name" value="Glyco_trans_31"/>
</dbReference>
<evidence type="ECO:0000256" key="5">
    <source>
        <dbReference type="ARBA" id="ARBA00022692"/>
    </source>
</evidence>
<accession>A0AAD9UX73</accession>
<evidence type="ECO:0000256" key="7">
    <source>
        <dbReference type="ARBA" id="ARBA00022989"/>
    </source>
</evidence>
<comment type="similarity">
    <text evidence="2 10">Belongs to the glycosyltransferase 31 family.</text>
</comment>
<reference evidence="12" key="1">
    <citation type="journal article" date="2023" name="G3 (Bethesda)">
        <title>Whole genome assembly and annotation of the endangered Caribbean coral Acropora cervicornis.</title>
        <authorList>
            <person name="Selwyn J.D."/>
            <person name="Vollmer S.V."/>
        </authorList>
    </citation>
    <scope>NUCLEOTIDE SEQUENCE</scope>
    <source>
        <strain evidence="12">K2</strain>
    </source>
</reference>